<dbReference type="FunFam" id="1.25.40.410:FF:000003">
    <property type="entry name" value="Dedicator of cytokinesis protein 4"/>
    <property type="match status" value="1"/>
</dbReference>
<dbReference type="EnsemblMetazoa" id="MESCA000469-RA">
    <property type="protein sequence ID" value="MESCA000469-PA"/>
    <property type="gene ID" value="MESCA000469"/>
</dbReference>
<keyword evidence="3" id="KW-0344">Guanine-nucleotide releasing factor</keyword>
<evidence type="ECO:0000313" key="9">
    <source>
        <dbReference type="Proteomes" id="UP000015102"/>
    </source>
</evidence>
<reference evidence="8" key="2">
    <citation type="submission" date="2015-06" db="UniProtKB">
        <authorList>
            <consortium name="EnsemblMetazoa"/>
        </authorList>
    </citation>
    <scope>IDENTIFICATION</scope>
</reference>
<dbReference type="InterPro" id="IPR027357">
    <property type="entry name" value="DOCKER_dom"/>
</dbReference>
<feature type="region of interest" description="Disordered" evidence="5">
    <location>
        <begin position="757"/>
        <end position="807"/>
    </location>
</feature>
<dbReference type="OMA" id="FPASHIA"/>
<dbReference type="Gene3D" id="2.60.40.150">
    <property type="entry name" value="C2 domain"/>
    <property type="match status" value="1"/>
</dbReference>
<dbReference type="InterPro" id="IPR035892">
    <property type="entry name" value="C2_domain_sf"/>
</dbReference>
<dbReference type="PROSITE" id="PS51651">
    <property type="entry name" value="DOCKER"/>
    <property type="match status" value="1"/>
</dbReference>
<proteinExistence type="inferred from homology"/>
<comment type="similarity">
    <text evidence="4">Belongs to the DOCK family.</text>
</comment>
<comment type="subcellular location">
    <subcellularLocation>
        <location evidence="1">Cytoplasm</location>
    </subcellularLocation>
</comment>
<dbReference type="InterPro" id="IPR046769">
    <property type="entry name" value="DOCKER_Lobe_A"/>
</dbReference>
<dbReference type="Pfam" id="PF06920">
    <property type="entry name" value="DHR-2_Lobe_A"/>
    <property type="match status" value="1"/>
</dbReference>
<evidence type="ECO:0000256" key="4">
    <source>
        <dbReference type="PROSITE-ProRule" id="PRU00983"/>
    </source>
</evidence>
<evidence type="ECO:0000259" key="7">
    <source>
        <dbReference type="PROSITE" id="PS51651"/>
    </source>
</evidence>
<dbReference type="PROSITE" id="PS51650">
    <property type="entry name" value="C2_DOCK"/>
    <property type="match status" value="1"/>
</dbReference>
<evidence type="ECO:0008006" key="10">
    <source>
        <dbReference type="Google" id="ProtNLM"/>
    </source>
</evidence>
<dbReference type="GO" id="GO:0005085">
    <property type="term" value="F:guanyl-nucleotide exchange factor activity"/>
    <property type="evidence" value="ECO:0007669"/>
    <property type="project" value="UniProtKB-KW"/>
</dbReference>
<dbReference type="GO" id="GO:0031267">
    <property type="term" value="F:small GTPase binding"/>
    <property type="evidence" value="ECO:0007669"/>
    <property type="project" value="TreeGrafter"/>
</dbReference>
<dbReference type="InterPro" id="IPR046773">
    <property type="entry name" value="DOCKER_Lobe_C"/>
</dbReference>
<keyword evidence="9" id="KW-1185">Reference proteome</keyword>
<dbReference type="Proteomes" id="UP000015102">
    <property type="component" value="Unassembled WGS sequence"/>
</dbReference>
<dbReference type="Pfam" id="PF14429">
    <property type="entry name" value="DOCK-C2"/>
    <property type="match status" value="1"/>
</dbReference>
<evidence type="ECO:0000313" key="8">
    <source>
        <dbReference type="EnsemblMetazoa" id="MESCA000469-PA"/>
    </source>
</evidence>
<evidence type="ECO:0000256" key="3">
    <source>
        <dbReference type="ARBA" id="ARBA00022658"/>
    </source>
</evidence>
<accession>T1GB48</accession>
<evidence type="ECO:0000259" key="6">
    <source>
        <dbReference type="PROSITE" id="PS51650"/>
    </source>
</evidence>
<protein>
    <recommendedName>
        <fullName evidence="10">C2 DOCK-type domain-containing protein</fullName>
    </recommendedName>
</protein>
<dbReference type="PANTHER" id="PTHR45653:SF12">
    <property type="entry name" value="SPONGE, ISOFORM E"/>
    <property type="match status" value="1"/>
</dbReference>
<dbReference type="InterPro" id="IPR027007">
    <property type="entry name" value="C2_DOCK-type_domain"/>
</dbReference>
<dbReference type="STRING" id="36166.T1GB48"/>
<dbReference type="InterPro" id="IPR026791">
    <property type="entry name" value="DOCK"/>
</dbReference>
<feature type="domain" description="C2 DOCK-type" evidence="6">
    <location>
        <begin position="235"/>
        <end position="407"/>
    </location>
</feature>
<dbReference type="PANTHER" id="PTHR45653">
    <property type="entry name" value="DEDICATOR OF CYTOKINESIS"/>
    <property type="match status" value="1"/>
</dbReference>
<dbReference type="HOGENOM" id="CLU_000595_1_1_1"/>
<dbReference type="GO" id="GO:0005886">
    <property type="term" value="C:plasma membrane"/>
    <property type="evidence" value="ECO:0007669"/>
    <property type="project" value="TreeGrafter"/>
</dbReference>
<dbReference type="GO" id="GO:0005737">
    <property type="term" value="C:cytoplasm"/>
    <property type="evidence" value="ECO:0007669"/>
    <property type="project" value="UniProtKB-SubCell"/>
</dbReference>
<dbReference type="Pfam" id="PF16172">
    <property type="entry name" value="DOCK_N"/>
    <property type="match status" value="1"/>
</dbReference>
<dbReference type="AlphaFoldDB" id="T1GB48"/>
<dbReference type="Gene3D" id="1.25.40.410">
    <property type="match status" value="1"/>
</dbReference>
<dbReference type="InterPro" id="IPR043161">
    <property type="entry name" value="DOCK_C_lobe_A"/>
</dbReference>
<dbReference type="EMBL" id="CAQQ02129188">
    <property type="status" value="NOT_ANNOTATED_CDS"/>
    <property type="molecule type" value="Genomic_DNA"/>
</dbReference>
<organism evidence="8 9">
    <name type="scientific">Megaselia scalaris</name>
    <name type="common">Humpbacked fly</name>
    <name type="synonym">Phora scalaris</name>
    <dbReference type="NCBI Taxonomy" id="36166"/>
    <lineage>
        <taxon>Eukaryota</taxon>
        <taxon>Metazoa</taxon>
        <taxon>Ecdysozoa</taxon>
        <taxon>Arthropoda</taxon>
        <taxon>Hexapoda</taxon>
        <taxon>Insecta</taxon>
        <taxon>Pterygota</taxon>
        <taxon>Neoptera</taxon>
        <taxon>Endopterygota</taxon>
        <taxon>Diptera</taxon>
        <taxon>Brachycera</taxon>
        <taxon>Muscomorpha</taxon>
        <taxon>Platypezoidea</taxon>
        <taxon>Phoridae</taxon>
        <taxon>Megaseliini</taxon>
        <taxon>Megaselia</taxon>
    </lineage>
</organism>
<dbReference type="InterPro" id="IPR032376">
    <property type="entry name" value="DOCK_N"/>
</dbReference>
<dbReference type="FunFam" id="2.60.40.150:FF:000045">
    <property type="entry name" value="Dedicator of cytokinesis protein 4"/>
    <property type="match status" value="1"/>
</dbReference>
<dbReference type="InterPro" id="IPR043162">
    <property type="entry name" value="DOCK_C_lobe_C"/>
</dbReference>
<reference evidence="9" key="1">
    <citation type="submission" date="2013-02" db="EMBL/GenBank/DDBJ databases">
        <authorList>
            <person name="Hughes D."/>
        </authorList>
    </citation>
    <scope>NUCLEOTIDE SEQUENCE</scope>
    <source>
        <strain>Durham</strain>
        <strain evidence="9">NC isolate 2 -- Noor lab</strain>
    </source>
</reference>
<evidence type="ECO:0000256" key="5">
    <source>
        <dbReference type="SAM" id="MobiDB-lite"/>
    </source>
</evidence>
<dbReference type="Gene3D" id="1.20.58.740">
    <property type="match status" value="1"/>
</dbReference>
<feature type="domain" description="DOCKER" evidence="7">
    <location>
        <begin position="956"/>
        <end position="1117"/>
    </location>
</feature>
<keyword evidence="2" id="KW-0963">Cytoplasm</keyword>
<sequence>FFFFRKLGLDLIPRRGPFAVDPNQVGIVTLYDVHFESSAKDVSKPLQKKDVAGSNTVREVYSLIPKEGFSTYVQKPNLNNNCTIFTDLSTEDFEDTYLVAIFNRIGKILPSEHMKRFEKNNSNSALYKRPFAVGYSNLSDVRNDSSIENDEQEFNLKVYQCDEKDFYMAHDFLTTKLNSKFSSYQAASQIIISVSIKILHGDLKQVQQEQPLLFQGVIISRKIGFSEVIMPGDFRNDIFVTIDKGEFERAGKSTPKNIEVTVMVVENDGNIVSDCLWSSSGICEKMYKSIIIYHHNSPCWNETIRISAPIDKFQNSHIRFEFRHCSTKERVEPKIFAFSYAPLMQTSGATLCDGSHDLIVYKCEDISKIKTCSYLDLPYYIADIQKEVPSLFNKSIKEMFTMKTILCSTKFTQNESLKGVLTLDNEELVKFLQDVLDSLFAIFSNEEGNSTEYSGLVFHVLVSIFNLLQSKKFQFFKPVIDAYIENHFAAPLVYKGLIISVKHLAMEVKSDENIEPFEKCFKSLEYIFKLIIQSRKLFSQAMGGQYEDSFRNELFSLFSSFNKMLSIPSSNFILPIQEALLKSIGVALEQLRYSLSAPELGIMLRNLFDAIPREADIKLVQTKLHSIKDIVSGKLFNDDGIIDANVMGGISKYQEAFFCEEYSESNDEYKQENVQKLLKLIIDQLHILEKALKLHGEIAPETVQPLHLRLNDRFLQLKKNLTLFMKTKKYFAESIINTPLPPLPNKIPIDEIIRDKKSSNDRPKSLGYIHFNPSPDVPPKTSSSKLRVMSSPNAPPLPPRGITPDKRNSNPYFYVDLNINNENPRAKSTLLVSSSLEETIKYEERTEWFSQIETQSNDYIYRISWIIQLIESELINKIDFLINEDRGDDEYSKLFKSVLTQKIGEKQPIWKEDGINFINSVSLLLERLLDYRNVMQGDENRDKRMTCTVNLLNFYKDEINRTEIYLRYIYKLHDLHLQSENYTEAGFTLKLYADKLSWVSEKCIDNKDETKEELYYKIISYFDKGKNWEEGIPLCKELAELYEHCTFDYNKLSAVLKMQADFFQNILVQIRPEPEYFRVGFYGKSFPSFVQNKEFVYRGVAYERIGSFTQRRGGGLH</sequence>
<name>T1GB48_MEGSC</name>
<dbReference type="Pfam" id="PF20421">
    <property type="entry name" value="DHR-2_Lobe_C"/>
    <property type="match status" value="1"/>
</dbReference>
<dbReference type="EMBL" id="CAQQ02129187">
    <property type="status" value="NOT_ANNOTATED_CDS"/>
    <property type="molecule type" value="Genomic_DNA"/>
</dbReference>
<dbReference type="GO" id="GO:0007264">
    <property type="term" value="P:small GTPase-mediated signal transduction"/>
    <property type="evidence" value="ECO:0007669"/>
    <property type="project" value="InterPro"/>
</dbReference>
<evidence type="ECO:0000256" key="1">
    <source>
        <dbReference type="ARBA" id="ARBA00004496"/>
    </source>
</evidence>
<evidence type="ECO:0000256" key="2">
    <source>
        <dbReference type="ARBA" id="ARBA00022490"/>
    </source>
</evidence>